<reference evidence="1" key="2">
    <citation type="submission" date="2020-11" db="EMBL/GenBank/DDBJ databases">
        <authorList>
            <person name="McCartney M.A."/>
            <person name="Auch B."/>
            <person name="Kono T."/>
            <person name="Mallez S."/>
            <person name="Becker A."/>
            <person name="Gohl D.M."/>
            <person name="Silverstein K.A.T."/>
            <person name="Koren S."/>
            <person name="Bechman K.B."/>
            <person name="Herman A."/>
            <person name="Abrahante J.E."/>
            <person name="Garbe J."/>
        </authorList>
    </citation>
    <scope>NUCLEOTIDE SEQUENCE</scope>
    <source>
        <strain evidence="1">Duluth1</strain>
        <tissue evidence="1">Whole animal</tissue>
    </source>
</reference>
<proteinExistence type="predicted"/>
<gene>
    <name evidence="1" type="ORF">DPMN_106750</name>
</gene>
<sequence length="89" mass="10428">MVQDLVWRLLADRRNYSKLIMIYKIYHSLVAIPLTQYIHMHPLYLQKVQIGSIIHISAHSTTLWDKPPADIATLLDLAKFKRAVVNVRY</sequence>
<organism evidence="1 2">
    <name type="scientific">Dreissena polymorpha</name>
    <name type="common">Zebra mussel</name>
    <name type="synonym">Mytilus polymorpha</name>
    <dbReference type="NCBI Taxonomy" id="45954"/>
    <lineage>
        <taxon>Eukaryota</taxon>
        <taxon>Metazoa</taxon>
        <taxon>Spiralia</taxon>
        <taxon>Lophotrochozoa</taxon>
        <taxon>Mollusca</taxon>
        <taxon>Bivalvia</taxon>
        <taxon>Autobranchia</taxon>
        <taxon>Heteroconchia</taxon>
        <taxon>Euheterodonta</taxon>
        <taxon>Imparidentia</taxon>
        <taxon>Neoheterodontei</taxon>
        <taxon>Myida</taxon>
        <taxon>Dreissenoidea</taxon>
        <taxon>Dreissenidae</taxon>
        <taxon>Dreissena</taxon>
    </lineage>
</organism>
<accession>A0A9D4K5M2</accession>
<dbReference type="Proteomes" id="UP000828390">
    <property type="component" value="Unassembled WGS sequence"/>
</dbReference>
<protein>
    <submittedName>
        <fullName evidence="1">Uncharacterized protein</fullName>
    </submittedName>
</protein>
<evidence type="ECO:0000313" key="2">
    <source>
        <dbReference type="Proteomes" id="UP000828390"/>
    </source>
</evidence>
<dbReference type="AlphaFoldDB" id="A0A9D4K5M2"/>
<name>A0A9D4K5M2_DREPO</name>
<dbReference type="EMBL" id="JAIWYP010000004">
    <property type="protein sequence ID" value="KAH3833440.1"/>
    <property type="molecule type" value="Genomic_DNA"/>
</dbReference>
<comment type="caution">
    <text evidence="1">The sequence shown here is derived from an EMBL/GenBank/DDBJ whole genome shotgun (WGS) entry which is preliminary data.</text>
</comment>
<evidence type="ECO:0000313" key="1">
    <source>
        <dbReference type="EMBL" id="KAH3833440.1"/>
    </source>
</evidence>
<reference evidence="1" key="1">
    <citation type="journal article" date="2019" name="bioRxiv">
        <title>The Genome of the Zebra Mussel, Dreissena polymorpha: A Resource for Invasive Species Research.</title>
        <authorList>
            <person name="McCartney M.A."/>
            <person name="Auch B."/>
            <person name="Kono T."/>
            <person name="Mallez S."/>
            <person name="Zhang Y."/>
            <person name="Obille A."/>
            <person name="Becker A."/>
            <person name="Abrahante J.E."/>
            <person name="Garbe J."/>
            <person name="Badalamenti J.P."/>
            <person name="Herman A."/>
            <person name="Mangelson H."/>
            <person name="Liachko I."/>
            <person name="Sullivan S."/>
            <person name="Sone E.D."/>
            <person name="Koren S."/>
            <person name="Silverstein K.A.T."/>
            <person name="Beckman K.B."/>
            <person name="Gohl D.M."/>
        </authorList>
    </citation>
    <scope>NUCLEOTIDE SEQUENCE</scope>
    <source>
        <strain evidence="1">Duluth1</strain>
        <tissue evidence="1">Whole animal</tissue>
    </source>
</reference>
<keyword evidence="2" id="KW-1185">Reference proteome</keyword>